<evidence type="ECO:0000313" key="3">
    <source>
        <dbReference type="Proteomes" id="UP000318626"/>
    </source>
</evidence>
<gene>
    <name evidence="2" type="ORF">Pan97_48810</name>
</gene>
<reference evidence="3" key="1">
    <citation type="submission" date="2019-02" db="EMBL/GenBank/DDBJ databases">
        <title>Deep-cultivation of Planctomycetes and their phenomic and genomic characterization uncovers novel biology.</title>
        <authorList>
            <person name="Wiegand S."/>
            <person name="Jogler M."/>
            <person name="Boedeker C."/>
            <person name="Pinto D."/>
            <person name="Vollmers J."/>
            <person name="Rivas-Marin E."/>
            <person name="Kohn T."/>
            <person name="Peeters S.H."/>
            <person name="Heuer A."/>
            <person name="Rast P."/>
            <person name="Oberbeckmann S."/>
            <person name="Bunk B."/>
            <person name="Jeske O."/>
            <person name="Meyerdierks A."/>
            <person name="Storesund J.E."/>
            <person name="Kallscheuer N."/>
            <person name="Luecker S."/>
            <person name="Lage O.M."/>
            <person name="Pohl T."/>
            <person name="Merkel B.J."/>
            <person name="Hornburger P."/>
            <person name="Mueller R.-W."/>
            <person name="Bruemmer F."/>
            <person name="Labrenz M."/>
            <person name="Spormann A.M."/>
            <person name="Op den Camp H."/>
            <person name="Overmann J."/>
            <person name="Amann R."/>
            <person name="Jetten M.S.M."/>
            <person name="Mascher T."/>
            <person name="Medema M.H."/>
            <person name="Devos D.P."/>
            <person name="Kaster A.-K."/>
            <person name="Ovreas L."/>
            <person name="Rohde M."/>
            <person name="Galperin M.Y."/>
            <person name="Jogler C."/>
        </authorList>
    </citation>
    <scope>NUCLEOTIDE SEQUENCE [LARGE SCALE GENOMIC DNA]</scope>
    <source>
        <strain evidence="3">Pan97</strain>
    </source>
</reference>
<feature type="signal peptide" evidence="1">
    <location>
        <begin position="1"/>
        <end position="23"/>
    </location>
</feature>
<dbReference type="AlphaFoldDB" id="A0A518CEZ5"/>
<dbReference type="RefSeq" id="WP_144976935.1">
    <property type="nucleotide sequence ID" value="NZ_CP036289.1"/>
</dbReference>
<evidence type="ECO:0000313" key="2">
    <source>
        <dbReference type="EMBL" id="QDU77802.1"/>
    </source>
</evidence>
<organism evidence="2 3">
    <name type="scientific">Bremerella volcania</name>
    <dbReference type="NCBI Taxonomy" id="2527984"/>
    <lineage>
        <taxon>Bacteria</taxon>
        <taxon>Pseudomonadati</taxon>
        <taxon>Planctomycetota</taxon>
        <taxon>Planctomycetia</taxon>
        <taxon>Pirellulales</taxon>
        <taxon>Pirellulaceae</taxon>
        <taxon>Bremerella</taxon>
    </lineage>
</organism>
<name>A0A518CEZ5_9BACT</name>
<feature type="chain" id="PRO_5021825081" description="Metallopeptidase" evidence="1">
    <location>
        <begin position="24"/>
        <end position="243"/>
    </location>
</feature>
<dbReference type="Proteomes" id="UP000318626">
    <property type="component" value="Chromosome"/>
</dbReference>
<evidence type="ECO:0000256" key="1">
    <source>
        <dbReference type="SAM" id="SignalP"/>
    </source>
</evidence>
<protein>
    <recommendedName>
        <fullName evidence="4">Metallopeptidase</fullName>
    </recommendedName>
</protein>
<keyword evidence="3" id="KW-1185">Reference proteome</keyword>
<dbReference type="InterPro" id="IPR024079">
    <property type="entry name" value="MetalloPept_cat_dom_sf"/>
</dbReference>
<proteinExistence type="predicted"/>
<dbReference type="EMBL" id="CP036289">
    <property type="protein sequence ID" value="QDU77802.1"/>
    <property type="molecule type" value="Genomic_DNA"/>
</dbReference>
<keyword evidence="1" id="KW-0732">Signal</keyword>
<dbReference type="Gene3D" id="3.40.390.10">
    <property type="entry name" value="Collagenase (Catalytic Domain)"/>
    <property type="match status" value="1"/>
</dbReference>
<accession>A0A518CEZ5</accession>
<dbReference type="GO" id="GO:0008237">
    <property type="term" value="F:metallopeptidase activity"/>
    <property type="evidence" value="ECO:0007669"/>
    <property type="project" value="InterPro"/>
</dbReference>
<dbReference type="KEGG" id="bvo:Pan97_48810"/>
<dbReference type="OrthoDB" id="5702724at2"/>
<dbReference type="SUPFAM" id="SSF55486">
    <property type="entry name" value="Metalloproteases ('zincins'), catalytic domain"/>
    <property type="match status" value="1"/>
</dbReference>
<sequence precursor="true">MNRLIALTVLLVLAMLPCSQAFSQDGPALPDKHTVRDVEGWTVRVDDRLLAGKHKDQGERALKLLSARLVAIDVVMPPESLEKLRKVVIQLDLDYGELTAMQYHPDKGWLKRNRYDEELAKCVHIPSVDAFLSPYENHRMPWVVLHELAHAYHDQFLGFDNARIRAVWEKFKENQSYQSVLTSPGHLREHYALTNPKEFFAEMTESYFGSNDFYPFVTGELKKDEPEVFALMQEMWGNLPSRK</sequence>
<evidence type="ECO:0008006" key="4">
    <source>
        <dbReference type="Google" id="ProtNLM"/>
    </source>
</evidence>